<comment type="caution">
    <text evidence="1">The sequence shown here is derived from an EMBL/GenBank/DDBJ whole genome shotgun (WGS) entry which is preliminary data.</text>
</comment>
<dbReference type="RefSeq" id="WP_123845156.1">
    <property type="nucleotide sequence ID" value="NZ_RPDH01000001.1"/>
</dbReference>
<proteinExistence type="predicted"/>
<name>A0A3N4PYZ8_9BACT</name>
<dbReference type="Proteomes" id="UP000278351">
    <property type="component" value="Unassembled WGS sequence"/>
</dbReference>
<dbReference type="EMBL" id="RPDH01000001">
    <property type="protein sequence ID" value="RPE12645.1"/>
    <property type="molecule type" value="Genomic_DNA"/>
</dbReference>
<dbReference type="AlphaFoldDB" id="A0A3N4PYZ8"/>
<organism evidence="1 2">
    <name type="scientific">Chitinophaga lutea</name>
    <dbReference type="NCBI Taxonomy" id="2488634"/>
    <lineage>
        <taxon>Bacteria</taxon>
        <taxon>Pseudomonadati</taxon>
        <taxon>Bacteroidota</taxon>
        <taxon>Chitinophagia</taxon>
        <taxon>Chitinophagales</taxon>
        <taxon>Chitinophagaceae</taxon>
        <taxon>Chitinophaga</taxon>
    </lineage>
</organism>
<evidence type="ECO:0000313" key="1">
    <source>
        <dbReference type="EMBL" id="RPE12645.1"/>
    </source>
</evidence>
<reference evidence="1 2" key="1">
    <citation type="submission" date="2018-11" db="EMBL/GenBank/DDBJ databases">
        <title>Chitinophaga lutea sp.nov., isolate from arsenic contaminated soil.</title>
        <authorList>
            <person name="Zong Y."/>
        </authorList>
    </citation>
    <scope>NUCLEOTIDE SEQUENCE [LARGE SCALE GENOMIC DNA]</scope>
    <source>
        <strain evidence="1 2">ZY74</strain>
    </source>
</reference>
<gene>
    <name evidence="1" type="ORF">EGT74_03600</name>
</gene>
<protein>
    <submittedName>
        <fullName evidence="1">Uncharacterized protein</fullName>
    </submittedName>
</protein>
<evidence type="ECO:0000313" key="2">
    <source>
        <dbReference type="Proteomes" id="UP000278351"/>
    </source>
</evidence>
<dbReference type="OrthoDB" id="1447840at2"/>
<accession>A0A3N4PYZ8</accession>
<keyword evidence="2" id="KW-1185">Reference proteome</keyword>
<sequence>MAEIKNIEKIKDDHATWRPSNLAFIKSLVWSPGRLEIVFYSQLPGDADVWPDFNKPFFEISMEFIKVKNVKLLISGSELHQLTGFDIIDVSGNYLEELNFEVEDYENGTISFSCEDITIKAVSAPTILNI</sequence>